<evidence type="ECO:0000256" key="1">
    <source>
        <dbReference type="ARBA" id="ARBA00007074"/>
    </source>
</evidence>
<dbReference type="Pfam" id="PF00877">
    <property type="entry name" value="NLPC_P60"/>
    <property type="match status" value="1"/>
</dbReference>
<dbReference type="Gene3D" id="3.90.1720.10">
    <property type="entry name" value="endopeptidase domain like (from Nostoc punctiforme)"/>
    <property type="match status" value="1"/>
</dbReference>
<proteinExistence type="inferred from homology"/>
<dbReference type="EMBL" id="QKZI01000002">
    <property type="protein sequence ID" value="PZX05923.1"/>
    <property type="molecule type" value="Genomic_DNA"/>
</dbReference>
<evidence type="ECO:0000259" key="6">
    <source>
        <dbReference type="PROSITE" id="PS51781"/>
    </source>
</evidence>
<evidence type="ECO:0000313" key="9">
    <source>
        <dbReference type="Proteomes" id="UP000248646"/>
    </source>
</evidence>
<protein>
    <submittedName>
        <fullName evidence="8">Peptidoglycan endopeptidase LytE</fullName>
    </submittedName>
</protein>
<keyword evidence="5" id="KW-0732">Signal</keyword>
<dbReference type="Gene3D" id="2.30.30.40">
    <property type="entry name" value="SH3 Domains"/>
    <property type="match status" value="1"/>
</dbReference>
<dbReference type="GO" id="GO:0006508">
    <property type="term" value="P:proteolysis"/>
    <property type="evidence" value="ECO:0007669"/>
    <property type="project" value="UniProtKB-KW"/>
</dbReference>
<dbReference type="Proteomes" id="UP000248646">
    <property type="component" value="Unassembled WGS sequence"/>
</dbReference>
<keyword evidence="4" id="KW-0788">Thiol protease</keyword>
<feature type="chain" id="PRO_5015861557" evidence="5">
    <location>
        <begin position="23"/>
        <end position="266"/>
    </location>
</feature>
<dbReference type="AlphaFoldDB" id="A0A2W7MGE5"/>
<feature type="domain" description="SH3b" evidence="6">
    <location>
        <begin position="53"/>
        <end position="124"/>
    </location>
</feature>
<dbReference type="InterPro" id="IPR000064">
    <property type="entry name" value="NLP_P60_dom"/>
</dbReference>
<organism evidence="8 9">
    <name type="scientific">Psychrobacillus insolitus</name>
    <dbReference type="NCBI Taxonomy" id="1461"/>
    <lineage>
        <taxon>Bacteria</taxon>
        <taxon>Bacillati</taxon>
        <taxon>Bacillota</taxon>
        <taxon>Bacilli</taxon>
        <taxon>Bacillales</taxon>
        <taxon>Bacillaceae</taxon>
        <taxon>Psychrobacillus</taxon>
    </lineage>
</organism>
<dbReference type="SMART" id="SM00287">
    <property type="entry name" value="SH3b"/>
    <property type="match status" value="1"/>
</dbReference>
<dbReference type="RefSeq" id="WP_111439362.1">
    <property type="nucleotide sequence ID" value="NZ_QKZI01000002.1"/>
</dbReference>
<dbReference type="OrthoDB" id="9813368at2"/>
<evidence type="ECO:0000256" key="5">
    <source>
        <dbReference type="SAM" id="SignalP"/>
    </source>
</evidence>
<evidence type="ECO:0000256" key="4">
    <source>
        <dbReference type="ARBA" id="ARBA00022807"/>
    </source>
</evidence>
<keyword evidence="9" id="KW-1185">Reference proteome</keyword>
<dbReference type="SUPFAM" id="SSF54001">
    <property type="entry name" value="Cysteine proteinases"/>
    <property type="match status" value="1"/>
</dbReference>
<evidence type="ECO:0000256" key="3">
    <source>
        <dbReference type="ARBA" id="ARBA00022801"/>
    </source>
</evidence>
<reference evidence="8 9" key="1">
    <citation type="submission" date="2018-06" db="EMBL/GenBank/DDBJ databases">
        <title>Genomic Encyclopedia of Type Strains, Phase IV (KMG-IV): sequencing the most valuable type-strain genomes for metagenomic binning, comparative biology and taxonomic classification.</title>
        <authorList>
            <person name="Goeker M."/>
        </authorList>
    </citation>
    <scope>NUCLEOTIDE SEQUENCE [LARGE SCALE GENOMIC DNA]</scope>
    <source>
        <strain evidence="8 9">DSM 5</strain>
    </source>
</reference>
<dbReference type="PANTHER" id="PTHR47053">
    <property type="entry name" value="MUREIN DD-ENDOPEPTIDASE MEPH-RELATED"/>
    <property type="match status" value="1"/>
</dbReference>
<accession>A0A2W7MGE5</accession>
<name>A0A2W7MGE5_9BACI</name>
<dbReference type="GO" id="GO:0008234">
    <property type="term" value="F:cysteine-type peptidase activity"/>
    <property type="evidence" value="ECO:0007669"/>
    <property type="project" value="UniProtKB-KW"/>
</dbReference>
<feature type="domain" description="NlpC/P60" evidence="7">
    <location>
        <begin position="148"/>
        <end position="266"/>
    </location>
</feature>
<comment type="caution">
    <text evidence="8">The sequence shown here is derived from an EMBL/GenBank/DDBJ whole genome shotgun (WGS) entry which is preliminary data.</text>
</comment>
<dbReference type="PROSITE" id="PS51781">
    <property type="entry name" value="SH3B"/>
    <property type="match status" value="1"/>
</dbReference>
<dbReference type="InterPro" id="IPR051202">
    <property type="entry name" value="Peptidase_C40"/>
</dbReference>
<evidence type="ECO:0000313" key="8">
    <source>
        <dbReference type="EMBL" id="PZX05923.1"/>
    </source>
</evidence>
<dbReference type="PANTHER" id="PTHR47053:SF1">
    <property type="entry name" value="MUREIN DD-ENDOPEPTIDASE MEPH-RELATED"/>
    <property type="match status" value="1"/>
</dbReference>
<dbReference type="PROSITE" id="PS51935">
    <property type="entry name" value="NLPC_P60"/>
    <property type="match status" value="1"/>
</dbReference>
<keyword evidence="2" id="KW-0645">Protease</keyword>
<dbReference type="Pfam" id="PF08239">
    <property type="entry name" value="SH3_3"/>
    <property type="match status" value="1"/>
</dbReference>
<evidence type="ECO:0000259" key="7">
    <source>
        <dbReference type="PROSITE" id="PS51935"/>
    </source>
</evidence>
<sequence>MKKFLTTVIMAGALLIASPVGAANLEFSNAQNKEVTKSTVSYANPSVDQVASSRAYTVSGTYKTNYNTNVRADAGTNYKKVTLAKKGTIVTATHKKTIGGKVWYKVNVNGKSGWILSSLLAIVKPTKKATTAKITTKAVTKTSSNISTTNSSNMISVAKSLLGTPYRFGGTTTAGFDCSGYVQYVYKKSGKNISRNTATQFAQTDTVKNPQPGDLVFFANTYKSGISHVGIYIGNNSFIHSGGKKAEIISLNNSYWGKKFHSFKRL</sequence>
<keyword evidence="3" id="KW-0378">Hydrolase</keyword>
<dbReference type="InterPro" id="IPR038765">
    <property type="entry name" value="Papain-like_cys_pep_sf"/>
</dbReference>
<evidence type="ECO:0000256" key="2">
    <source>
        <dbReference type="ARBA" id="ARBA00022670"/>
    </source>
</evidence>
<feature type="signal peptide" evidence="5">
    <location>
        <begin position="1"/>
        <end position="22"/>
    </location>
</feature>
<comment type="similarity">
    <text evidence="1">Belongs to the peptidase C40 family.</text>
</comment>
<dbReference type="InterPro" id="IPR003646">
    <property type="entry name" value="SH3-like_bac-type"/>
</dbReference>
<gene>
    <name evidence="8" type="ORF">C7437_102390</name>
</gene>